<accession>A0A367W5X5</accession>
<comment type="caution">
    <text evidence="3">The sequence shown here is derived from an EMBL/GenBank/DDBJ whole genome shotgun (WGS) entry which is preliminary data.</text>
</comment>
<dbReference type="InterPro" id="IPR007314">
    <property type="entry name" value="Cofac_haem-bd_dom"/>
</dbReference>
<evidence type="ECO:0000313" key="4">
    <source>
        <dbReference type="Proteomes" id="UP000253226"/>
    </source>
</evidence>
<dbReference type="AlphaFoldDB" id="A0A367W5X5"/>
<dbReference type="OrthoDB" id="9795827at2"/>
<dbReference type="Pfam" id="PF04187">
    <property type="entry name" value="Cofac_haem_bdg"/>
    <property type="match status" value="1"/>
</dbReference>
<dbReference type="Proteomes" id="UP000253226">
    <property type="component" value="Unassembled WGS sequence"/>
</dbReference>
<keyword evidence="1" id="KW-0472">Membrane</keyword>
<protein>
    <recommendedName>
        <fullName evidence="2">Haem-binding uptake Tiki superfamily ChaN domain-containing protein</fullName>
    </recommendedName>
</protein>
<dbReference type="SUPFAM" id="SSF159501">
    <property type="entry name" value="EreA/ChaN-like"/>
    <property type="match status" value="1"/>
</dbReference>
<proteinExistence type="predicted"/>
<reference evidence="3 4" key="1">
    <citation type="submission" date="2014-07" db="EMBL/GenBank/DDBJ databases">
        <title>Draft genome sequence of Thalassospira profundimaris 35.</title>
        <authorList>
            <person name="Lai Q."/>
            <person name="Shao Z."/>
        </authorList>
    </citation>
    <scope>NUCLEOTIDE SEQUENCE [LARGE SCALE GENOMIC DNA]</scope>
    <source>
        <strain evidence="3 4">35</strain>
    </source>
</reference>
<keyword evidence="1" id="KW-1133">Transmembrane helix</keyword>
<dbReference type="RefSeq" id="WP_114102662.1">
    <property type="nucleotide sequence ID" value="NZ_JPWF01000007.1"/>
</dbReference>
<keyword evidence="1" id="KW-0812">Transmembrane</keyword>
<feature type="transmembrane region" description="Helical" evidence="1">
    <location>
        <begin position="12"/>
        <end position="32"/>
    </location>
</feature>
<gene>
    <name evidence="3" type="ORF">TH19_12860</name>
</gene>
<sequence>MTQQTPQRSQTITLLRNAGFCVVASGVLTFLFPGQSIAHDAGGKPHQHETDVNALPPAPGLIFDMQAGEYILFDELVRRLSDRKYVLIGEKHDNPIHHHHQAHLINSLTQSDRRNRAVVWEMLTRDQQTDLDQKWQEIEISDLGPEFGWEERGWPSWHDYAPIAQTAKDNNLAMIAGNLPDDLLRPIIANGKDALPSDLAAKLALPEIPDDILARFRVEMAQSHCNALPESMLGGFSLVQFARDASLARAMRDGASADDVDGAFLIAGAMHVRHTLAVPWHLSRFEPDLDEQEIAVVSLIEVDDPSDNPPKAPDYAERFGDAADIDFLWFTNDIVRADPCANLTIGQ</sequence>
<dbReference type="Gene3D" id="3.40.50.11550">
    <property type="match status" value="1"/>
</dbReference>
<dbReference type="EMBL" id="JPWF01000007">
    <property type="protein sequence ID" value="RCK36797.1"/>
    <property type="molecule type" value="Genomic_DNA"/>
</dbReference>
<evidence type="ECO:0000313" key="3">
    <source>
        <dbReference type="EMBL" id="RCK36797.1"/>
    </source>
</evidence>
<name>A0A367W5X5_9PROT</name>
<evidence type="ECO:0000259" key="2">
    <source>
        <dbReference type="Pfam" id="PF04187"/>
    </source>
</evidence>
<feature type="domain" description="Haem-binding uptake Tiki superfamily ChaN" evidence="2">
    <location>
        <begin position="76"/>
        <end position="282"/>
    </location>
</feature>
<dbReference type="CDD" id="cd14727">
    <property type="entry name" value="ChanN-like"/>
    <property type="match status" value="1"/>
</dbReference>
<organism evidence="3 4">
    <name type="scientific">Thalassospira profundimaris</name>
    <dbReference type="NCBI Taxonomy" id="502049"/>
    <lineage>
        <taxon>Bacteria</taxon>
        <taxon>Pseudomonadati</taxon>
        <taxon>Pseudomonadota</taxon>
        <taxon>Alphaproteobacteria</taxon>
        <taxon>Rhodospirillales</taxon>
        <taxon>Thalassospiraceae</taxon>
        <taxon>Thalassospira</taxon>
    </lineage>
</organism>
<evidence type="ECO:0000256" key="1">
    <source>
        <dbReference type="SAM" id="Phobius"/>
    </source>
</evidence>